<sequence>MSKGNNNTKKQKSETDLSNEDAAYAAIFEGDFGSLDIGTYIDSDKKEGATQHLPDAVDFEDEDELAEEELTEESFSNNNEVIMHNQVSMKGLPLGKEGTMEFSTNDNALDIGEAYFDGPGNEEYYNVLPQDNNSIMERNISVDEYQGGNNALFMEDNRNAVYMDHQQQYTPVFEDEYRPEIEEQTKQQAAGISVKEEKQLLKNYFPDYEKGKILKWNKLIYRKLGKYNWQRETLLKDREIRPLIPLNLKIQVQPDQRRTFKNFSDSLHTNITNNPLSNNNNINKGREKGIIKATMQQLLVSEKKTDKTDKNHYTLSEELLIATDEWDQEKFINGNELPNAKENSSENAVYRKLDGWEWNEEDLVNAVLPMAKVAQLDMNDEKLLLVGDTKNDNQKQEIPLPLSDKALLEKFNISNDEQYSILKKKHQTRVRATISNLNIEHSLPAIKLQTPYYKVSIPRDELRHFHRPNFGSKIRPGTNIVFSKLKNRKRKRDKGKDIKDSFALSQDLTIGDSAPIYLMEYSEERPLALSKFGMTSKLINYYRKTDEQDTTRPKLQVGETHVLGVQDKSPFWNFGFVEPGHIVPTLYNNMIRAPVFKHEVSGTDFLLIKSSGCGAGNRFFLRGINHLFTVGQTFPVDEIPGPNSRKVTSMRMTRMKMIVYRILNKTPKRAISLDPIARHFPDQDYGQNRQKVKEFMKYQREGPEKGLWKLKEGEPMLDNINARKLITPEQVAEVESLNQDIAFKEDNELFNLDEKLVKLEENLLSWNISKNFVNATQMRAMVQINGIGDPTGCNEGFSFLKTSMKGGFLKNRTKNDTNTASSSSLASGHTYNVAQQQKIYTEEIRKKWYIAAKSLSISNPFEEMTDPDEVNATNKHVRNVREDKKVLRIIRKERDENGIIQRKTIVIKDPRVIKGYLKGKELRSQTKIDVNSILKEEIDVNNIEGIELQKKLLQNELANLEKSQHRRRALKQKSIENKENGLEGGAKGRNRRRRCTTCGQLGHIRTNKSCPMYNGIDAVMNPSQQPNPTTSTTNIPAINEQ</sequence>
<dbReference type="InterPro" id="IPR041670">
    <property type="entry name" value="Znf-CCHC_6"/>
</dbReference>
<dbReference type="GO" id="GO:0051123">
    <property type="term" value="P:RNA polymerase II preinitiation complex assembly"/>
    <property type="evidence" value="ECO:0007669"/>
    <property type="project" value="EnsemblFungi"/>
</dbReference>
<dbReference type="GO" id="GO:0016251">
    <property type="term" value="F:RNA polymerase II general transcription initiation factor activity"/>
    <property type="evidence" value="ECO:0007669"/>
    <property type="project" value="InterPro"/>
</dbReference>
<dbReference type="Proteomes" id="UP000005666">
    <property type="component" value="Chromosome 12"/>
</dbReference>
<evidence type="ECO:0000313" key="9">
    <source>
        <dbReference type="Proteomes" id="UP000005666"/>
    </source>
</evidence>
<dbReference type="GO" id="GO:0005829">
    <property type="term" value="C:cytosol"/>
    <property type="evidence" value="ECO:0007669"/>
    <property type="project" value="EnsemblFungi"/>
</dbReference>
<dbReference type="AlphaFoldDB" id="G8C097"/>
<proteinExistence type="predicted"/>
<dbReference type="GO" id="GO:0004402">
    <property type="term" value="F:histone acetyltransferase activity"/>
    <property type="evidence" value="ECO:0007669"/>
    <property type="project" value="EnsemblFungi"/>
</dbReference>
<dbReference type="GO" id="GO:0017025">
    <property type="term" value="F:TBP-class protein binding"/>
    <property type="evidence" value="ECO:0007669"/>
    <property type="project" value="EnsemblFungi"/>
</dbReference>
<feature type="domain" description="Zinc knuckle" evidence="7">
    <location>
        <begin position="992"/>
        <end position="1015"/>
    </location>
</feature>
<organism evidence="8 9">
    <name type="scientific">Tetrapisispora phaffii (strain ATCC 24235 / CBS 4417 / NBRC 1672 / NRRL Y-8282 / UCD 70-5)</name>
    <name type="common">Yeast</name>
    <name type="synonym">Fabospora phaffii</name>
    <dbReference type="NCBI Taxonomy" id="1071381"/>
    <lineage>
        <taxon>Eukaryota</taxon>
        <taxon>Fungi</taxon>
        <taxon>Dikarya</taxon>
        <taxon>Ascomycota</taxon>
        <taxon>Saccharomycotina</taxon>
        <taxon>Saccharomycetes</taxon>
        <taxon>Saccharomycetales</taxon>
        <taxon>Saccharomycetaceae</taxon>
        <taxon>Tetrapisispora</taxon>
    </lineage>
</organism>
<dbReference type="Pfam" id="PF12157">
    <property type="entry name" value="DUF3591"/>
    <property type="match status" value="1"/>
</dbReference>
<name>G8C097_TETPH</name>
<feature type="region of interest" description="Disordered" evidence="5">
    <location>
        <begin position="1017"/>
        <end position="1041"/>
    </location>
</feature>
<dbReference type="STRING" id="1071381.G8C097"/>
<keyword evidence="2" id="KW-0805">Transcription regulation</keyword>
<accession>G8C097</accession>
<evidence type="ECO:0000256" key="3">
    <source>
        <dbReference type="ARBA" id="ARBA00023163"/>
    </source>
</evidence>
<dbReference type="GO" id="GO:0060090">
    <property type="term" value="F:molecular adaptor activity"/>
    <property type="evidence" value="ECO:0007669"/>
    <property type="project" value="EnsemblFungi"/>
</dbReference>
<dbReference type="EMBL" id="HE612867">
    <property type="protein sequence ID" value="CCE65575.1"/>
    <property type="molecule type" value="Genomic_DNA"/>
</dbReference>
<dbReference type="GO" id="GO:0046982">
    <property type="term" value="F:protein heterodimerization activity"/>
    <property type="evidence" value="ECO:0007669"/>
    <property type="project" value="EnsemblFungi"/>
</dbReference>
<evidence type="ECO:0008006" key="10">
    <source>
        <dbReference type="Google" id="ProtNLM"/>
    </source>
</evidence>
<dbReference type="eggNOG" id="KOG0008">
    <property type="taxonomic scope" value="Eukaryota"/>
</dbReference>
<dbReference type="InterPro" id="IPR022591">
    <property type="entry name" value="TAF1_HAT_dom"/>
</dbReference>
<keyword evidence="9" id="KW-1185">Reference proteome</keyword>
<comment type="subcellular location">
    <subcellularLocation>
        <location evidence="1">Nucleus</location>
    </subcellularLocation>
</comment>
<protein>
    <recommendedName>
        <fullName evidence="10">Transcription initiation factor TFIID subunit 1 histone acetyltransferase domain-containing protein</fullName>
    </recommendedName>
</protein>
<evidence type="ECO:0000259" key="6">
    <source>
        <dbReference type="Pfam" id="PF12157"/>
    </source>
</evidence>
<evidence type="ECO:0000256" key="1">
    <source>
        <dbReference type="ARBA" id="ARBA00004123"/>
    </source>
</evidence>
<gene>
    <name evidence="8" type="primary">TPHA0L02240</name>
    <name evidence="8" type="ordered locus">TPHA_0L02240</name>
</gene>
<evidence type="ECO:0000259" key="7">
    <source>
        <dbReference type="Pfam" id="PF15288"/>
    </source>
</evidence>
<dbReference type="KEGG" id="tpf:TPHA_0L02240"/>
<reference evidence="8 9" key="1">
    <citation type="journal article" date="2011" name="Proc. Natl. Acad. Sci. U.S.A.">
        <title>Evolutionary erosion of yeast sex chromosomes by mating-type switching accidents.</title>
        <authorList>
            <person name="Gordon J.L."/>
            <person name="Armisen D."/>
            <person name="Proux-Wera E."/>
            <person name="Oheigeartaigh S.S."/>
            <person name="Byrne K.P."/>
            <person name="Wolfe K.H."/>
        </authorList>
    </citation>
    <scope>NUCLEOTIDE SEQUENCE [LARGE SCALE GENOMIC DNA]</scope>
    <source>
        <strain evidence="9">ATCC 24235 / CBS 4417 / NBRC 1672 / NRRL Y-8282 / UCD 70-5</strain>
    </source>
</reference>
<feature type="region of interest" description="Disordered" evidence="5">
    <location>
        <begin position="966"/>
        <end position="992"/>
    </location>
</feature>
<evidence type="ECO:0000256" key="2">
    <source>
        <dbReference type="ARBA" id="ARBA00023015"/>
    </source>
</evidence>
<evidence type="ECO:0000256" key="5">
    <source>
        <dbReference type="SAM" id="MobiDB-lite"/>
    </source>
</evidence>
<dbReference type="GO" id="GO:0005669">
    <property type="term" value="C:transcription factor TFIID complex"/>
    <property type="evidence" value="ECO:0007669"/>
    <property type="project" value="EnsemblFungi"/>
</dbReference>
<dbReference type="GO" id="GO:0003682">
    <property type="term" value="F:chromatin binding"/>
    <property type="evidence" value="ECO:0007669"/>
    <property type="project" value="EnsemblFungi"/>
</dbReference>
<dbReference type="PANTHER" id="PTHR13900:SF0">
    <property type="entry name" value="TRANSCRIPTION INITIATION FACTOR TFIID SUBUNIT 1"/>
    <property type="match status" value="1"/>
</dbReference>
<dbReference type="GO" id="GO:0045944">
    <property type="term" value="P:positive regulation of transcription by RNA polymerase II"/>
    <property type="evidence" value="ECO:0007669"/>
    <property type="project" value="EnsemblFungi"/>
</dbReference>
<feature type="compositionally biased region" description="Low complexity" evidence="5">
    <location>
        <begin position="1021"/>
        <end position="1041"/>
    </location>
</feature>
<dbReference type="Pfam" id="PF15288">
    <property type="entry name" value="zf-CCHC_6"/>
    <property type="match status" value="1"/>
</dbReference>
<dbReference type="PANTHER" id="PTHR13900">
    <property type="entry name" value="TRANSCRIPTION INITIATION FACTOR TFIID"/>
    <property type="match status" value="1"/>
</dbReference>
<dbReference type="OrthoDB" id="5752at2759"/>
<evidence type="ECO:0000256" key="4">
    <source>
        <dbReference type="ARBA" id="ARBA00023242"/>
    </source>
</evidence>
<evidence type="ECO:0000313" key="8">
    <source>
        <dbReference type="EMBL" id="CCE65575.1"/>
    </source>
</evidence>
<dbReference type="RefSeq" id="XP_003688009.1">
    <property type="nucleotide sequence ID" value="XM_003687961.1"/>
</dbReference>
<keyword evidence="4" id="KW-0539">Nucleus</keyword>
<dbReference type="InterPro" id="IPR040240">
    <property type="entry name" value="TAF1"/>
</dbReference>
<dbReference type="OMA" id="KEFMKYQ"/>
<dbReference type="HOGENOM" id="CLU_000572_1_0_1"/>
<dbReference type="GeneID" id="11531805"/>
<keyword evidence="3" id="KW-0804">Transcription</keyword>
<feature type="domain" description="Transcription initiation factor TFIID subunit 1 histone acetyltransferase" evidence="6">
    <location>
        <begin position="411"/>
        <end position="855"/>
    </location>
</feature>